<gene>
    <name evidence="1" type="ORF">FAES_2208</name>
</gene>
<evidence type="ECO:0008006" key="3">
    <source>
        <dbReference type="Google" id="ProtNLM"/>
    </source>
</evidence>
<dbReference type="eggNOG" id="ENOG5032RWC">
    <property type="taxonomic scope" value="Bacteria"/>
</dbReference>
<dbReference type="AlphaFoldDB" id="I0K7W4"/>
<dbReference type="InterPro" id="IPR036583">
    <property type="entry name" value="23S_rRNA_IVS_sf"/>
</dbReference>
<proteinExistence type="predicted"/>
<dbReference type="PANTHER" id="PTHR38471:SF2">
    <property type="entry name" value="FOUR HELIX BUNDLE PROTEIN"/>
    <property type="match status" value="1"/>
</dbReference>
<dbReference type="EMBL" id="HE796683">
    <property type="protein sequence ID" value="CCH00217.1"/>
    <property type="molecule type" value="Genomic_DNA"/>
</dbReference>
<dbReference type="KEGG" id="fae:FAES_2208"/>
<reference evidence="1 2" key="1">
    <citation type="journal article" date="2012" name="J. Bacteriol.">
        <title>Genome Sequence of Fibrella aestuarina BUZ 2T, a Filamentous Marine Bacterium.</title>
        <authorList>
            <person name="Filippini M."/>
            <person name="Qi W."/>
            <person name="Blom J."/>
            <person name="Goesmann A."/>
            <person name="Smits T.H."/>
            <person name="Bagheri H.C."/>
        </authorList>
    </citation>
    <scope>NUCLEOTIDE SEQUENCE [LARGE SCALE GENOMIC DNA]</scope>
    <source>
        <strain evidence="2">BUZ 2T</strain>
    </source>
</reference>
<dbReference type="RefSeq" id="WP_015331316.1">
    <property type="nucleotide sequence ID" value="NC_020054.1"/>
</dbReference>
<name>I0K7W4_9BACT</name>
<dbReference type="PIRSF" id="PIRSF035652">
    <property type="entry name" value="CHP02436"/>
    <property type="match status" value="1"/>
</dbReference>
<dbReference type="SUPFAM" id="SSF158446">
    <property type="entry name" value="IVS-encoded protein-like"/>
    <property type="match status" value="1"/>
</dbReference>
<sequence length="125" mass="14233">MKKEQRDPLREKTMNMAIRVVNLARYLKETKAEHVLSKQVLRAGTNPGAMVCEAANAETGQDFVHKLGVAQKETAETLYWLELLFRTSYLSASEYESIRSDAEEVMRLLRSSILTKKKRMATGKP</sequence>
<evidence type="ECO:0000313" key="1">
    <source>
        <dbReference type="EMBL" id="CCH00217.1"/>
    </source>
</evidence>
<dbReference type="HOGENOM" id="CLU_129874_2_0_10"/>
<protein>
    <recommendedName>
        <fullName evidence="3">Four helix bundle protein</fullName>
    </recommendedName>
</protein>
<dbReference type="PANTHER" id="PTHR38471">
    <property type="entry name" value="FOUR HELIX BUNDLE PROTEIN"/>
    <property type="match status" value="1"/>
</dbReference>
<dbReference type="Pfam" id="PF05635">
    <property type="entry name" value="23S_rRNA_IVP"/>
    <property type="match status" value="1"/>
</dbReference>
<dbReference type="STRING" id="1166018.FAES_2208"/>
<dbReference type="NCBIfam" id="TIGR02436">
    <property type="entry name" value="four helix bundle protein"/>
    <property type="match status" value="1"/>
</dbReference>
<accession>I0K7W4</accession>
<dbReference type="InterPro" id="IPR012657">
    <property type="entry name" value="23S_rRNA-intervening_sequence"/>
</dbReference>
<dbReference type="Gene3D" id="1.20.1440.60">
    <property type="entry name" value="23S rRNA-intervening sequence"/>
    <property type="match status" value="1"/>
</dbReference>
<organism evidence="1 2">
    <name type="scientific">Fibrella aestuarina BUZ 2</name>
    <dbReference type="NCBI Taxonomy" id="1166018"/>
    <lineage>
        <taxon>Bacteria</taxon>
        <taxon>Pseudomonadati</taxon>
        <taxon>Bacteroidota</taxon>
        <taxon>Cytophagia</taxon>
        <taxon>Cytophagales</taxon>
        <taxon>Spirosomataceae</taxon>
        <taxon>Fibrella</taxon>
    </lineage>
</organism>
<keyword evidence="2" id="KW-1185">Reference proteome</keyword>
<dbReference type="Proteomes" id="UP000011058">
    <property type="component" value="Chromosome"/>
</dbReference>
<dbReference type="OrthoDB" id="285993at2"/>
<evidence type="ECO:0000313" key="2">
    <source>
        <dbReference type="Proteomes" id="UP000011058"/>
    </source>
</evidence>